<dbReference type="Proteomes" id="UP000626210">
    <property type="component" value="Unassembled WGS sequence"/>
</dbReference>
<dbReference type="PROSITE" id="PS00624">
    <property type="entry name" value="GMC_OXRED_2"/>
    <property type="match status" value="1"/>
</dbReference>
<evidence type="ECO:0000256" key="3">
    <source>
        <dbReference type="ARBA" id="ARBA00022630"/>
    </source>
</evidence>
<dbReference type="InterPro" id="IPR036188">
    <property type="entry name" value="FAD/NAD-bd_sf"/>
</dbReference>
<evidence type="ECO:0000313" key="7">
    <source>
        <dbReference type="Proteomes" id="UP000626210"/>
    </source>
</evidence>
<evidence type="ECO:0000256" key="1">
    <source>
        <dbReference type="ARBA" id="ARBA00001974"/>
    </source>
</evidence>
<evidence type="ECO:0000256" key="4">
    <source>
        <dbReference type="ARBA" id="ARBA00022827"/>
    </source>
</evidence>
<feature type="domain" description="Glucose-methanol-choline oxidoreductase N-terminal" evidence="5">
    <location>
        <begin position="257"/>
        <end position="271"/>
    </location>
</feature>
<dbReference type="Gene3D" id="3.30.410.40">
    <property type="match status" value="1"/>
</dbReference>
<reference evidence="7" key="1">
    <citation type="journal article" date="2019" name="Int. J. Syst. Evol. Microbiol.">
        <title>The Global Catalogue of Microorganisms (GCM) 10K type strain sequencing project: providing services to taxonomists for standard genome sequencing and annotation.</title>
        <authorList>
            <consortium name="The Broad Institute Genomics Platform"/>
            <consortium name="The Broad Institute Genome Sequencing Center for Infectious Disease"/>
            <person name="Wu L."/>
            <person name="Ma J."/>
        </authorList>
    </citation>
    <scope>NUCLEOTIDE SEQUENCE [LARGE SCALE GENOMIC DNA]</scope>
    <source>
        <strain evidence="7">KCTC 23314</strain>
    </source>
</reference>
<comment type="cofactor">
    <cofactor evidence="1">
        <name>FAD</name>
        <dbReference type="ChEBI" id="CHEBI:57692"/>
    </cofactor>
</comment>
<comment type="caution">
    <text evidence="6">The sequence shown here is derived from an EMBL/GenBank/DDBJ whole genome shotgun (WGS) entry which is preliminary data.</text>
</comment>
<dbReference type="PIRSF" id="PIRSF000137">
    <property type="entry name" value="Alcohol_oxidase"/>
    <property type="match status" value="1"/>
</dbReference>
<dbReference type="SUPFAM" id="SSF54373">
    <property type="entry name" value="FAD-linked reductases, C-terminal domain"/>
    <property type="match status" value="1"/>
</dbReference>
<evidence type="ECO:0000259" key="5">
    <source>
        <dbReference type="PROSITE" id="PS00624"/>
    </source>
</evidence>
<dbReference type="PANTHER" id="PTHR11552">
    <property type="entry name" value="GLUCOSE-METHANOL-CHOLINE GMC OXIDOREDUCTASE"/>
    <property type="match status" value="1"/>
</dbReference>
<dbReference type="PANTHER" id="PTHR11552:SF147">
    <property type="entry name" value="CHOLINE DEHYDROGENASE, MITOCHONDRIAL"/>
    <property type="match status" value="1"/>
</dbReference>
<evidence type="ECO:0000256" key="2">
    <source>
        <dbReference type="ARBA" id="ARBA00010790"/>
    </source>
</evidence>
<organism evidence="6 7">
    <name type="scientific">Pseudorhodoferax aquiterrae</name>
    <dbReference type="NCBI Taxonomy" id="747304"/>
    <lineage>
        <taxon>Bacteria</taxon>
        <taxon>Pseudomonadati</taxon>
        <taxon>Pseudomonadota</taxon>
        <taxon>Betaproteobacteria</taxon>
        <taxon>Burkholderiales</taxon>
        <taxon>Comamonadaceae</taxon>
    </lineage>
</organism>
<accession>A0ABQ3FVL2</accession>
<dbReference type="InterPro" id="IPR012132">
    <property type="entry name" value="GMC_OxRdtase"/>
</dbReference>
<gene>
    <name evidence="6" type="ORF">GCM10007320_00960</name>
</gene>
<dbReference type="Gene3D" id="3.50.50.60">
    <property type="entry name" value="FAD/NAD(P)-binding domain"/>
    <property type="match status" value="1"/>
</dbReference>
<name>A0ABQ3FVL2_9BURK</name>
<dbReference type="Pfam" id="PF05199">
    <property type="entry name" value="GMC_oxred_C"/>
    <property type="match status" value="1"/>
</dbReference>
<keyword evidence="4" id="KW-0274">FAD</keyword>
<dbReference type="EMBL" id="BMYK01000001">
    <property type="protein sequence ID" value="GHC68510.1"/>
    <property type="molecule type" value="Genomic_DNA"/>
</dbReference>
<protein>
    <submittedName>
        <fullName evidence="6">Choline dehydrogenase</fullName>
    </submittedName>
</protein>
<dbReference type="InterPro" id="IPR007867">
    <property type="entry name" value="GMC_OxRtase_C"/>
</dbReference>
<evidence type="ECO:0000313" key="6">
    <source>
        <dbReference type="EMBL" id="GHC68510.1"/>
    </source>
</evidence>
<dbReference type="InterPro" id="IPR000172">
    <property type="entry name" value="GMC_OxRdtase_N"/>
</dbReference>
<dbReference type="RefSeq" id="WP_189685075.1">
    <property type="nucleotide sequence ID" value="NZ_BMYK01000001.1"/>
</dbReference>
<keyword evidence="7" id="KW-1185">Reference proteome</keyword>
<dbReference type="Pfam" id="PF00732">
    <property type="entry name" value="GMC_oxred_N"/>
    <property type="match status" value="1"/>
</dbReference>
<dbReference type="SUPFAM" id="SSF51905">
    <property type="entry name" value="FAD/NAD(P)-binding domain"/>
    <property type="match status" value="1"/>
</dbReference>
<proteinExistence type="inferred from homology"/>
<comment type="similarity">
    <text evidence="2">Belongs to the GMC oxidoreductase family.</text>
</comment>
<keyword evidence="3" id="KW-0285">Flavoprotein</keyword>
<sequence>MDTFDYVIVGSGAAGAILAARLGEDPTLSICVLEAGPRDWHPWLHVPAGFIKVLFNPDFTWQFSSEPTDWTGGRRVPLPQGRTAGGSTAINGLVYNRGQAEDYDGWAAQGNPGWSFADVLPYFQRTERRIGPGDDALRGRRGPVAVTDIDWKHPVCEAFLAGAEELGLPRNSDYNGATQAGVGYFQRTIHHGLRQGTAPTFLTPALRRGNVTLRSNAQATGIVFDGLRATGVRVRRGGAHGRTELVRARREVIVCAGAVNTPKLLQLSGIGPAEWLQRAGIPVRHALPGVGQHLKDHFSVRLVARAKNAVTINELARAPRLWHQVARWLAGRPSILALSPSLAHFFWQSRPGLARPDLQGVFAPASYRAGYVGMLDDYPGMTCGVWQHRPHSSGWVRLASNDPFADPVLQPNYLAHAEDRRVLLDGVRLARRLLQTRALAPYVAAETMPGPDVQAEDELLDYVRRYGVSSYHLNGTARMGPASDAMAVVDAQLRVHGLQGLRVADASAMPEIPSANTCAAAMMIGEKAADLVRAHPLQP</sequence>